<dbReference type="EMBL" id="MHCR01000016">
    <property type="protein sequence ID" value="OGY25402.1"/>
    <property type="molecule type" value="Genomic_DNA"/>
</dbReference>
<name>A0A1G1WCH9_9BACT</name>
<dbReference type="AlphaFoldDB" id="A0A1G1WCH9"/>
<sequence length="69" mass="8270">MEQEYQTTEISESLVEEIKDALRHKQYGSVEIYIEGGRVVQITERTIKKTLSNDRQPRNNYQTWVRVKR</sequence>
<proteinExistence type="predicted"/>
<gene>
    <name evidence="1" type="ORF">A2134_03195</name>
</gene>
<comment type="caution">
    <text evidence="1">The sequence shown here is derived from an EMBL/GenBank/DDBJ whole genome shotgun (WGS) entry which is preliminary data.</text>
</comment>
<evidence type="ECO:0008006" key="3">
    <source>
        <dbReference type="Google" id="ProtNLM"/>
    </source>
</evidence>
<dbReference type="Pfam" id="PF10055">
    <property type="entry name" value="DUF2292"/>
    <property type="match status" value="1"/>
</dbReference>
<evidence type="ECO:0000313" key="1">
    <source>
        <dbReference type="EMBL" id="OGY25402.1"/>
    </source>
</evidence>
<organism evidence="1 2">
    <name type="scientific">Candidatus Woykebacteria bacterium RBG_16_39_9b</name>
    <dbReference type="NCBI Taxonomy" id="1802595"/>
    <lineage>
        <taxon>Bacteria</taxon>
        <taxon>Candidatus Woykeibacteriota</taxon>
    </lineage>
</organism>
<protein>
    <recommendedName>
        <fullName evidence="3">DUF2292 domain-containing protein</fullName>
    </recommendedName>
</protein>
<accession>A0A1G1WCH9</accession>
<dbReference type="STRING" id="1802595.A2134_03195"/>
<dbReference type="Proteomes" id="UP000178162">
    <property type="component" value="Unassembled WGS sequence"/>
</dbReference>
<evidence type="ECO:0000313" key="2">
    <source>
        <dbReference type="Proteomes" id="UP000178162"/>
    </source>
</evidence>
<reference evidence="1 2" key="1">
    <citation type="journal article" date="2016" name="Nat. Commun.">
        <title>Thousands of microbial genomes shed light on interconnected biogeochemical processes in an aquifer system.</title>
        <authorList>
            <person name="Anantharaman K."/>
            <person name="Brown C.T."/>
            <person name="Hug L.A."/>
            <person name="Sharon I."/>
            <person name="Castelle C.J."/>
            <person name="Probst A.J."/>
            <person name="Thomas B.C."/>
            <person name="Singh A."/>
            <person name="Wilkins M.J."/>
            <person name="Karaoz U."/>
            <person name="Brodie E.L."/>
            <person name="Williams K.H."/>
            <person name="Hubbard S.S."/>
            <person name="Banfield J.F."/>
        </authorList>
    </citation>
    <scope>NUCLEOTIDE SEQUENCE [LARGE SCALE GENOMIC DNA]</scope>
</reference>
<dbReference type="InterPro" id="IPR018743">
    <property type="entry name" value="DUF2292"/>
</dbReference>